<dbReference type="Pfam" id="PF22640">
    <property type="entry name" value="ManC_GMP_beta-helix"/>
    <property type="match status" value="1"/>
</dbReference>
<dbReference type="FunFam" id="3.90.550.10:FF:000046">
    <property type="entry name" value="Mannose-1-phosphate guanylyltransferase (GDP)"/>
    <property type="match status" value="1"/>
</dbReference>
<evidence type="ECO:0000256" key="3">
    <source>
        <dbReference type="ARBA" id="ARBA00022679"/>
    </source>
</evidence>
<evidence type="ECO:0000256" key="4">
    <source>
        <dbReference type="ARBA" id="ARBA00022695"/>
    </source>
</evidence>
<evidence type="ECO:0000256" key="7">
    <source>
        <dbReference type="ARBA" id="ARBA00047343"/>
    </source>
</evidence>
<dbReference type="InterPro" id="IPR029044">
    <property type="entry name" value="Nucleotide-diphossugar_trans"/>
</dbReference>
<evidence type="ECO:0000256" key="1">
    <source>
        <dbReference type="ARBA" id="ARBA00006115"/>
    </source>
</evidence>
<evidence type="ECO:0000256" key="6">
    <source>
        <dbReference type="ARBA" id="ARBA00023134"/>
    </source>
</evidence>
<keyword evidence="6" id="KW-0342">GTP-binding</keyword>
<keyword evidence="3 11" id="KW-0808">Transferase</keyword>
<dbReference type="EC" id="2.7.7.13" evidence="2"/>
<proteinExistence type="inferred from homology"/>
<dbReference type="InterPro" id="IPR006375">
    <property type="entry name" value="Man1P_GuaTrfase/Man6P_Isoase"/>
</dbReference>
<protein>
    <recommendedName>
        <fullName evidence="2">mannose-1-phosphate guanylyltransferase</fullName>
        <ecNumber evidence="2">2.7.7.13</ecNumber>
    </recommendedName>
</protein>
<dbReference type="InterPro" id="IPR054566">
    <property type="entry name" value="ManC/GMP-like_b-helix"/>
</dbReference>
<dbReference type="Gene3D" id="3.90.550.10">
    <property type="entry name" value="Spore Coat Polysaccharide Biosynthesis Protein SpsA, Chain A"/>
    <property type="match status" value="1"/>
</dbReference>
<dbReference type="Pfam" id="PF00483">
    <property type="entry name" value="NTP_transferase"/>
    <property type="match status" value="1"/>
</dbReference>
<keyword evidence="12" id="KW-1185">Reference proteome</keyword>
<evidence type="ECO:0000313" key="11">
    <source>
        <dbReference type="EMBL" id="SIR02531.1"/>
    </source>
</evidence>
<dbReference type="InterPro" id="IPR049577">
    <property type="entry name" value="GMPP_N"/>
</dbReference>
<dbReference type="PANTHER" id="PTHR46390:SF1">
    <property type="entry name" value="MANNOSE-1-PHOSPHATE GUANYLYLTRANSFERASE"/>
    <property type="match status" value="1"/>
</dbReference>
<evidence type="ECO:0000313" key="12">
    <source>
        <dbReference type="Proteomes" id="UP000186400"/>
    </source>
</evidence>
<feature type="domain" description="MannoseP isomerase/GMP-like beta-helix" evidence="10">
    <location>
        <begin position="291"/>
        <end position="341"/>
    </location>
</feature>
<dbReference type="STRING" id="159291.SAMN05920897_1262"/>
<dbReference type="SUPFAM" id="SSF53448">
    <property type="entry name" value="Nucleotide-diphospho-sugar transferases"/>
    <property type="match status" value="1"/>
</dbReference>
<dbReference type="EMBL" id="FTMS01000026">
    <property type="protein sequence ID" value="SIR02531.1"/>
    <property type="molecule type" value="Genomic_DNA"/>
</dbReference>
<dbReference type="GO" id="GO:0004475">
    <property type="term" value="F:mannose-1-phosphate guanylyltransferase (GTP) activity"/>
    <property type="evidence" value="ECO:0007669"/>
    <property type="project" value="UniProtKB-EC"/>
</dbReference>
<dbReference type="RefSeq" id="WP_076489888.1">
    <property type="nucleotide sequence ID" value="NZ_FTMS01000026.1"/>
</dbReference>
<name>A0A1N6XJW5_9SPIO</name>
<reference evidence="11 12" key="1">
    <citation type="submission" date="2017-01" db="EMBL/GenBank/DDBJ databases">
        <authorList>
            <person name="Mah S.A."/>
            <person name="Swanson W.J."/>
            <person name="Moy G.W."/>
            <person name="Vacquier V.D."/>
        </authorList>
    </citation>
    <scope>NUCLEOTIDE SEQUENCE [LARGE SCALE GENOMIC DNA]</scope>
    <source>
        <strain evidence="11 12">ASpG1</strain>
    </source>
</reference>
<dbReference type="GO" id="GO:0005525">
    <property type="term" value="F:GTP binding"/>
    <property type="evidence" value="ECO:0007669"/>
    <property type="project" value="UniProtKB-KW"/>
</dbReference>
<dbReference type="SUPFAM" id="SSF159283">
    <property type="entry name" value="Guanosine diphospho-D-mannose pyrophosphorylase/mannose-6-phosphate isomerase linker domain"/>
    <property type="match status" value="1"/>
</dbReference>
<feature type="domain" description="Nucleotidyl transferase" evidence="9">
    <location>
        <begin position="4"/>
        <end position="283"/>
    </location>
</feature>
<comment type="catalytic activity">
    <reaction evidence="7">
        <text>alpha-D-mannose 1-phosphate + GTP + H(+) = GDP-alpha-D-mannose + diphosphate</text>
        <dbReference type="Rhea" id="RHEA:15229"/>
        <dbReference type="ChEBI" id="CHEBI:15378"/>
        <dbReference type="ChEBI" id="CHEBI:33019"/>
        <dbReference type="ChEBI" id="CHEBI:37565"/>
        <dbReference type="ChEBI" id="CHEBI:57527"/>
        <dbReference type="ChEBI" id="CHEBI:58409"/>
        <dbReference type="EC" id="2.7.7.13"/>
    </reaction>
</comment>
<organism evidence="11 12">
    <name type="scientific">Alkalispirochaeta americana</name>
    <dbReference type="NCBI Taxonomy" id="159291"/>
    <lineage>
        <taxon>Bacteria</taxon>
        <taxon>Pseudomonadati</taxon>
        <taxon>Spirochaetota</taxon>
        <taxon>Spirochaetia</taxon>
        <taxon>Spirochaetales</taxon>
        <taxon>Spirochaetaceae</taxon>
        <taxon>Alkalispirochaeta</taxon>
    </lineage>
</organism>
<dbReference type="GO" id="GO:0009298">
    <property type="term" value="P:GDP-mannose biosynthetic process"/>
    <property type="evidence" value="ECO:0007669"/>
    <property type="project" value="TreeGrafter"/>
</dbReference>
<evidence type="ECO:0000256" key="8">
    <source>
        <dbReference type="RuleBase" id="RU004190"/>
    </source>
</evidence>
<sequence>MLVPVILAGGSGTRLWPVSREARPKQFLNLEGTSTLFQQTLLRLEGLATERPVIICNEDHRFLVAEQVRTLGLEHPSILLEPLGRNTAPAIALAALQAVLSGDDPLLLVLAADHHIPDVAAFREAILQAQELALGNNLVTFGVLPGYPATGYGYIHRGAALEPFGFALEAFVEKPDHATAQGYVDSGEYYWNSGMFVFKASAYLAALGEFSPDILQACRRAFEERRADRDFIWLNATLFGQCPGNSIDYAVMEKTRNGAVVPLDAGWNDIGSWSALWDVLEKDSCGNVCTGNVITADTKNSLIRAEKNLVVALGVEDLIIVETENEVMVVHKESAQAVKEIPALLEGWQETGVL</sequence>
<evidence type="ECO:0000259" key="10">
    <source>
        <dbReference type="Pfam" id="PF22640"/>
    </source>
</evidence>
<dbReference type="GO" id="GO:0000271">
    <property type="term" value="P:polysaccharide biosynthetic process"/>
    <property type="evidence" value="ECO:0007669"/>
    <property type="project" value="InterPro"/>
</dbReference>
<dbReference type="InterPro" id="IPR005835">
    <property type="entry name" value="NTP_transferase_dom"/>
</dbReference>
<dbReference type="AlphaFoldDB" id="A0A1N6XJW5"/>
<dbReference type="PANTHER" id="PTHR46390">
    <property type="entry name" value="MANNOSE-1-PHOSPHATE GUANYLYLTRANSFERASE"/>
    <property type="match status" value="1"/>
</dbReference>
<comment type="similarity">
    <text evidence="1 8">Belongs to the mannose-6-phosphate isomerase type 2 family.</text>
</comment>
<dbReference type="OrthoDB" id="9806359at2"/>
<gene>
    <name evidence="11" type="ORF">SAMN05920897_1262</name>
</gene>
<evidence type="ECO:0000256" key="5">
    <source>
        <dbReference type="ARBA" id="ARBA00022741"/>
    </source>
</evidence>
<evidence type="ECO:0000256" key="2">
    <source>
        <dbReference type="ARBA" id="ARBA00012387"/>
    </source>
</evidence>
<dbReference type="Proteomes" id="UP000186400">
    <property type="component" value="Unassembled WGS sequence"/>
</dbReference>
<keyword evidence="4 11" id="KW-0548">Nucleotidyltransferase</keyword>
<dbReference type="CDD" id="cd02509">
    <property type="entry name" value="GDP-M1P_Guanylyltransferase"/>
    <property type="match status" value="1"/>
</dbReference>
<dbReference type="NCBIfam" id="TIGR01479">
    <property type="entry name" value="GMP_PMI"/>
    <property type="match status" value="1"/>
</dbReference>
<accession>A0A1N6XJW5</accession>
<evidence type="ECO:0000259" key="9">
    <source>
        <dbReference type="Pfam" id="PF00483"/>
    </source>
</evidence>
<keyword evidence="5" id="KW-0547">Nucleotide-binding</keyword>
<dbReference type="InterPro" id="IPR051161">
    <property type="entry name" value="Mannose-6P_isomerase_type2"/>
</dbReference>